<dbReference type="PANTHER" id="PTHR43875">
    <property type="entry name" value="MALTODEXTRIN IMPORT ATP-BINDING PROTEIN MSMX"/>
    <property type="match status" value="1"/>
</dbReference>
<evidence type="ECO:0000313" key="10">
    <source>
        <dbReference type="Proteomes" id="UP001524547"/>
    </source>
</evidence>
<gene>
    <name evidence="9" type="ORF">NFI88_00660</name>
</gene>
<dbReference type="Gene3D" id="3.40.50.300">
    <property type="entry name" value="P-loop containing nucleotide triphosphate hydrolases"/>
    <property type="match status" value="1"/>
</dbReference>
<dbReference type="InterPro" id="IPR003593">
    <property type="entry name" value="AAA+_ATPase"/>
</dbReference>
<dbReference type="SUPFAM" id="SSF52540">
    <property type="entry name" value="P-loop containing nucleoside triphosphate hydrolases"/>
    <property type="match status" value="1"/>
</dbReference>
<organism evidence="9 10">
    <name type="scientific">Rhizosaccharibacter radicis</name>
    <dbReference type="NCBI Taxonomy" id="2782605"/>
    <lineage>
        <taxon>Bacteria</taxon>
        <taxon>Pseudomonadati</taxon>
        <taxon>Pseudomonadota</taxon>
        <taxon>Alphaproteobacteria</taxon>
        <taxon>Acetobacterales</taxon>
        <taxon>Acetobacteraceae</taxon>
        <taxon>Rhizosaccharibacter</taxon>
    </lineage>
</organism>
<dbReference type="InterPro" id="IPR003439">
    <property type="entry name" value="ABC_transporter-like_ATP-bd"/>
</dbReference>
<dbReference type="SUPFAM" id="SSF50331">
    <property type="entry name" value="MOP-like"/>
    <property type="match status" value="1"/>
</dbReference>
<keyword evidence="6" id="KW-1278">Translocase</keyword>
<dbReference type="GO" id="GO:0005524">
    <property type="term" value="F:ATP binding"/>
    <property type="evidence" value="ECO:0007669"/>
    <property type="project" value="UniProtKB-KW"/>
</dbReference>
<keyword evidence="10" id="KW-1185">Reference proteome</keyword>
<name>A0ABT1VSM8_9PROT</name>
<sequence length="360" mass="39392">MSFLSIDRLSKSYRKNEVIRDLSFAVDRGEFLVVFGPSGAGKTVLLRLIAGMVRPDRGRVLLGGSDITDDNPEQRDIAMAFQNFALYPHMSAFDNIGSPLRAAKVGEAERRRRVEEAAKLLRIDHVLGHLPRALSNGQKQRTALARSLVSEPSLLLLDDPLRNVDAKVRYEMRLELPRLLRARDTTVVYVTQDYKEAMALGDRIAVLADGGFQQIDTPERVYNAPASARIARLFGDPPINLLPAVRSGAGLRVASSEIALDGAAPDRAECTMGVRPEDVIVSLEQASGAIPVEIDAVTPLNDRQVMLLRADDGTEIFASQPQGTHVVPGGLPSGRERPRAWARLDVSRSHFFETASGARV</sequence>
<dbReference type="Gene3D" id="2.40.50.100">
    <property type="match status" value="1"/>
</dbReference>
<protein>
    <submittedName>
        <fullName evidence="9">ABC transporter ATP-binding protein</fullName>
    </submittedName>
</protein>
<evidence type="ECO:0000259" key="8">
    <source>
        <dbReference type="PROSITE" id="PS50893"/>
    </source>
</evidence>
<evidence type="ECO:0000256" key="5">
    <source>
        <dbReference type="ARBA" id="ARBA00022840"/>
    </source>
</evidence>
<dbReference type="SMART" id="SM00382">
    <property type="entry name" value="AAA"/>
    <property type="match status" value="1"/>
</dbReference>
<keyword evidence="5 9" id="KW-0067">ATP-binding</keyword>
<keyword evidence="2" id="KW-0813">Transport</keyword>
<feature type="domain" description="ABC transporter" evidence="8">
    <location>
        <begin position="4"/>
        <end position="234"/>
    </location>
</feature>
<dbReference type="PANTHER" id="PTHR43875:SF15">
    <property type="entry name" value="TREHALOSE IMPORT ATP-BINDING PROTEIN SUGC"/>
    <property type="match status" value="1"/>
</dbReference>
<evidence type="ECO:0000313" key="9">
    <source>
        <dbReference type="EMBL" id="MCQ8239350.1"/>
    </source>
</evidence>
<dbReference type="Proteomes" id="UP001524547">
    <property type="component" value="Unassembled WGS sequence"/>
</dbReference>
<keyword evidence="7" id="KW-0472">Membrane</keyword>
<evidence type="ECO:0000256" key="4">
    <source>
        <dbReference type="ARBA" id="ARBA00022741"/>
    </source>
</evidence>
<comment type="similarity">
    <text evidence="1">Belongs to the ABC transporter superfamily.</text>
</comment>
<dbReference type="InterPro" id="IPR047641">
    <property type="entry name" value="ABC_transpr_MalK/UgpC-like"/>
</dbReference>
<dbReference type="PROSITE" id="PS50893">
    <property type="entry name" value="ABC_TRANSPORTER_2"/>
    <property type="match status" value="1"/>
</dbReference>
<comment type="caution">
    <text evidence="9">The sequence shown here is derived from an EMBL/GenBank/DDBJ whole genome shotgun (WGS) entry which is preliminary data.</text>
</comment>
<dbReference type="Pfam" id="PF00005">
    <property type="entry name" value="ABC_tran"/>
    <property type="match status" value="1"/>
</dbReference>
<evidence type="ECO:0000256" key="3">
    <source>
        <dbReference type="ARBA" id="ARBA00022475"/>
    </source>
</evidence>
<dbReference type="InterPro" id="IPR008995">
    <property type="entry name" value="Mo/tungstate-bd_C_term_dom"/>
</dbReference>
<accession>A0ABT1VSM8</accession>
<dbReference type="EMBL" id="JAMZEJ010000001">
    <property type="protein sequence ID" value="MCQ8239350.1"/>
    <property type="molecule type" value="Genomic_DNA"/>
</dbReference>
<reference evidence="9 10" key="1">
    <citation type="submission" date="2022-06" db="EMBL/GenBank/DDBJ databases">
        <title>Rhizosaccharibacter gen. nov. sp. nov. KSS12, endophytic bacteria isolated from sugarcane.</title>
        <authorList>
            <person name="Pitiwittayakul N."/>
        </authorList>
    </citation>
    <scope>NUCLEOTIDE SEQUENCE [LARGE SCALE GENOMIC DNA]</scope>
    <source>
        <strain evidence="9 10">KSS12</strain>
    </source>
</reference>
<keyword evidence="4" id="KW-0547">Nucleotide-binding</keyword>
<keyword evidence="3" id="KW-1003">Cell membrane</keyword>
<evidence type="ECO:0000256" key="7">
    <source>
        <dbReference type="ARBA" id="ARBA00023136"/>
    </source>
</evidence>
<evidence type="ECO:0000256" key="6">
    <source>
        <dbReference type="ARBA" id="ARBA00022967"/>
    </source>
</evidence>
<evidence type="ECO:0000256" key="1">
    <source>
        <dbReference type="ARBA" id="ARBA00005417"/>
    </source>
</evidence>
<proteinExistence type="inferred from homology"/>
<dbReference type="RefSeq" id="WP_422918093.1">
    <property type="nucleotide sequence ID" value="NZ_JAMZEJ010000001.1"/>
</dbReference>
<evidence type="ECO:0000256" key="2">
    <source>
        <dbReference type="ARBA" id="ARBA00022448"/>
    </source>
</evidence>
<dbReference type="InterPro" id="IPR027417">
    <property type="entry name" value="P-loop_NTPase"/>
</dbReference>